<dbReference type="EMBL" id="CAVMJV010000025">
    <property type="protein sequence ID" value="CAK5074159.1"/>
    <property type="molecule type" value="Genomic_DNA"/>
</dbReference>
<dbReference type="Proteomes" id="UP001497535">
    <property type="component" value="Unassembled WGS sequence"/>
</dbReference>
<evidence type="ECO:0000313" key="1">
    <source>
        <dbReference type="EMBL" id="CAK5074159.1"/>
    </source>
</evidence>
<name>A0ACB0Z6F1_MELEN</name>
<protein>
    <submittedName>
        <fullName evidence="1">Uncharacterized protein</fullName>
    </submittedName>
</protein>
<proteinExistence type="predicted"/>
<gene>
    <name evidence="1" type="ORF">MENTE1834_LOCUS20863</name>
</gene>
<organism evidence="1 2">
    <name type="scientific">Meloidogyne enterolobii</name>
    <name type="common">Root-knot nematode worm</name>
    <name type="synonym">Meloidogyne mayaguensis</name>
    <dbReference type="NCBI Taxonomy" id="390850"/>
    <lineage>
        <taxon>Eukaryota</taxon>
        <taxon>Metazoa</taxon>
        <taxon>Ecdysozoa</taxon>
        <taxon>Nematoda</taxon>
        <taxon>Chromadorea</taxon>
        <taxon>Rhabditida</taxon>
        <taxon>Tylenchina</taxon>
        <taxon>Tylenchomorpha</taxon>
        <taxon>Tylenchoidea</taxon>
        <taxon>Meloidogynidae</taxon>
        <taxon>Meloidogyninae</taxon>
        <taxon>Meloidogyne</taxon>
    </lineage>
</organism>
<accession>A0ACB0Z6F1</accession>
<reference evidence="1" key="1">
    <citation type="submission" date="2023-11" db="EMBL/GenBank/DDBJ databases">
        <authorList>
            <person name="Poullet M."/>
        </authorList>
    </citation>
    <scope>NUCLEOTIDE SEQUENCE</scope>
    <source>
        <strain evidence="1">E1834</strain>
    </source>
</reference>
<evidence type="ECO:0000313" key="2">
    <source>
        <dbReference type="Proteomes" id="UP001497535"/>
    </source>
</evidence>
<sequence>MITLGTSTWSQDVDIASRDPVNGANLCYTLHIYAATHKQNIRDKAQTALNNNVCIFVSEYGTVDASGGGNMDTGSMNEWWNFWDKNKISYLNWAVSNKGEGSAALNPNTVASDVGNPSHWSPSGKFVQAHLKNMNNGVSCSGGTPNNAAPSPSNNNNNNNNGAPSRNNGGTTLKKNGTKTDTNKNNSKGGGKISISLNADQTWPNGANYKIIVKNTGNAPVCSVTFQVAPVAKVGF</sequence>
<keyword evidence="2" id="KW-1185">Reference proteome</keyword>
<comment type="caution">
    <text evidence="1">The sequence shown here is derived from an EMBL/GenBank/DDBJ whole genome shotgun (WGS) entry which is preliminary data.</text>
</comment>